<keyword evidence="5" id="KW-1185">Reference proteome</keyword>
<dbReference type="OrthoDB" id="9813569at2"/>
<dbReference type="Proteomes" id="UP000246132">
    <property type="component" value="Unassembled WGS sequence"/>
</dbReference>
<accession>A0A3A8AB36</accession>
<dbReference type="PANTHER" id="PTHR10584">
    <property type="entry name" value="SUGAR KINASE"/>
    <property type="match status" value="1"/>
</dbReference>
<dbReference type="InterPro" id="IPR029056">
    <property type="entry name" value="Ribokinase-like"/>
</dbReference>
<protein>
    <submittedName>
        <fullName evidence="4">Carbohydrate kinase family protein</fullName>
    </submittedName>
</protein>
<sequence length="301" mass="31779">MKAASILVIGNVNVDLVLGKIDDWPDFGTEIVVDHSEMRAGGSAGNTALALGGMGIGHRLIAATGDDVFGAWLRDAFDEETCDWIVSPGATTVTVGIVHADADRAFFTTPGHLMRADTRMVMRRLTKAPHSHAWAIIAGGFLMPDLMQNTTGLIDALKGLGWQVAIDPGWPPDGWSQAVRSMMRQWLATADASLLNEDEVVQLADAQSVEAAAEEIVARAGADHLLVLKRGPDGARAHHRGAIREATAPEVEVIDTVGAGDTFNAAFLAALANGDDVATALARGVRTASRAISTSPRRYGD</sequence>
<evidence type="ECO:0000313" key="5">
    <source>
        <dbReference type="Proteomes" id="UP000246132"/>
    </source>
</evidence>
<dbReference type="EMBL" id="QFWV02000004">
    <property type="protein sequence ID" value="RKF07517.1"/>
    <property type="molecule type" value="Genomic_DNA"/>
</dbReference>
<dbReference type="Pfam" id="PF00294">
    <property type="entry name" value="PfkB"/>
    <property type="match status" value="1"/>
</dbReference>
<proteinExistence type="predicted"/>
<keyword evidence="1" id="KW-0808">Transferase</keyword>
<organism evidence="4 5">
    <name type="scientific">Oceaniradius stylonematis</name>
    <dbReference type="NCBI Taxonomy" id="2184161"/>
    <lineage>
        <taxon>Bacteria</taxon>
        <taxon>Pseudomonadati</taxon>
        <taxon>Pseudomonadota</taxon>
        <taxon>Alphaproteobacteria</taxon>
        <taxon>Hyphomicrobiales</taxon>
        <taxon>Ahrensiaceae</taxon>
        <taxon>Oceaniradius</taxon>
    </lineage>
</organism>
<keyword evidence="2 4" id="KW-0418">Kinase</keyword>
<evidence type="ECO:0000256" key="1">
    <source>
        <dbReference type="ARBA" id="ARBA00022679"/>
    </source>
</evidence>
<dbReference type="InterPro" id="IPR011611">
    <property type="entry name" value="PfkB_dom"/>
</dbReference>
<dbReference type="Gene3D" id="3.40.1190.20">
    <property type="match status" value="1"/>
</dbReference>
<reference evidence="4 5" key="1">
    <citation type="journal article" date="2018" name="Int. J. Syst. Bacteriol.">
        <title>Oceaniradius stylonemae gen. nov., sp. nov., isolated from a red alga, Stylonema cornu-cervi.</title>
        <authorList>
            <person name="Jeong S."/>
        </authorList>
    </citation>
    <scope>NUCLEOTIDE SEQUENCE [LARGE SCALE GENOMIC DNA]</scope>
    <source>
        <strain evidence="4 5">StC1</strain>
    </source>
</reference>
<dbReference type="PANTHER" id="PTHR10584:SF166">
    <property type="entry name" value="RIBOKINASE"/>
    <property type="match status" value="1"/>
</dbReference>
<dbReference type="RefSeq" id="WP_109765682.1">
    <property type="nucleotide sequence ID" value="NZ_QFWV02000004.1"/>
</dbReference>
<comment type="caution">
    <text evidence="4">The sequence shown here is derived from an EMBL/GenBank/DDBJ whole genome shotgun (WGS) entry which is preliminary data.</text>
</comment>
<dbReference type="PROSITE" id="PS00584">
    <property type="entry name" value="PFKB_KINASES_2"/>
    <property type="match status" value="1"/>
</dbReference>
<dbReference type="GO" id="GO:0016301">
    <property type="term" value="F:kinase activity"/>
    <property type="evidence" value="ECO:0007669"/>
    <property type="project" value="UniProtKB-KW"/>
</dbReference>
<evidence type="ECO:0000313" key="4">
    <source>
        <dbReference type="EMBL" id="RKF07517.1"/>
    </source>
</evidence>
<dbReference type="AlphaFoldDB" id="A0A3A8AB36"/>
<dbReference type="InterPro" id="IPR002173">
    <property type="entry name" value="Carboh/pur_kinase_PfkB_CS"/>
</dbReference>
<name>A0A3A8AB36_9HYPH</name>
<evidence type="ECO:0000256" key="2">
    <source>
        <dbReference type="ARBA" id="ARBA00022777"/>
    </source>
</evidence>
<gene>
    <name evidence="4" type="ORF">DEM25_006950</name>
</gene>
<dbReference type="SUPFAM" id="SSF53613">
    <property type="entry name" value="Ribokinase-like"/>
    <property type="match status" value="1"/>
</dbReference>
<evidence type="ECO:0000259" key="3">
    <source>
        <dbReference type="Pfam" id="PF00294"/>
    </source>
</evidence>
<feature type="domain" description="Carbohydrate kinase PfkB" evidence="3">
    <location>
        <begin position="4"/>
        <end position="294"/>
    </location>
</feature>